<dbReference type="Proteomes" id="UP000789860">
    <property type="component" value="Unassembled WGS sequence"/>
</dbReference>
<proteinExistence type="predicted"/>
<keyword evidence="2" id="KW-1185">Reference proteome</keyword>
<organism evidence="1 2">
    <name type="scientific">Scutellospora calospora</name>
    <dbReference type="NCBI Taxonomy" id="85575"/>
    <lineage>
        <taxon>Eukaryota</taxon>
        <taxon>Fungi</taxon>
        <taxon>Fungi incertae sedis</taxon>
        <taxon>Mucoromycota</taxon>
        <taxon>Glomeromycotina</taxon>
        <taxon>Glomeromycetes</taxon>
        <taxon>Diversisporales</taxon>
        <taxon>Gigasporaceae</taxon>
        <taxon>Scutellospora</taxon>
    </lineage>
</organism>
<name>A0ACA9L273_9GLOM</name>
<evidence type="ECO:0000313" key="2">
    <source>
        <dbReference type="Proteomes" id="UP000789860"/>
    </source>
</evidence>
<gene>
    <name evidence="1" type="ORF">SCALOS_LOCUS3487</name>
</gene>
<reference evidence="1" key="1">
    <citation type="submission" date="2021-06" db="EMBL/GenBank/DDBJ databases">
        <authorList>
            <person name="Kallberg Y."/>
            <person name="Tangrot J."/>
            <person name="Rosling A."/>
        </authorList>
    </citation>
    <scope>NUCLEOTIDE SEQUENCE</scope>
    <source>
        <strain evidence="1">AU212A</strain>
    </source>
</reference>
<accession>A0ACA9L273</accession>
<protein>
    <submittedName>
        <fullName evidence="1">9648_t:CDS:1</fullName>
    </submittedName>
</protein>
<dbReference type="EMBL" id="CAJVPM010003878">
    <property type="protein sequence ID" value="CAG8506845.1"/>
    <property type="molecule type" value="Genomic_DNA"/>
</dbReference>
<evidence type="ECO:0000313" key="1">
    <source>
        <dbReference type="EMBL" id="CAG8506845.1"/>
    </source>
</evidence>
<comment type="caution">
    <text evidence="1">The sequence shown here is derived from an EMBL/GenBank/DDBJ whole genome shotgun (WGS) entry which is preliminary data.</text>
</comment>
<sequence>MTRPQTSVTNTKDLSLMPIITNMANSILENIVLFFLALFVSLCGGGSSNSNVASAAHLIFIPQQRKSLYRMLKKTSDQDQSQINVKNCKKTHKSKKSHSHSTHSCSNNACSHHRSTSAHSTTNY</sequence>